<reference evidence="2 3" key="1">
    <citation type="journal article" date="2018" name="Nat. Genet.">
        <title>The Rosa genome provides new insights in the design of modern roses.</title>
        <authorList>
            <person name="Bendahmane M."/>
        </authorList>
    </citation>
    <scope>NUCLEOTIDE SEQUENCE [LARGE SCALE GENOMIC DNA]</scope>
    <source>
        <strain evidence="3">cv. Old Blush</strain>
    </source>
</reference>
<sequence>MSLDRTSPILCVIHASYLPSPSLVFIFTFPLLSNKVVSELKARSYGVLALVVAVIVARWWKKSMVYEVLLMCKKIEERKKY</sequence>
<organism evidence="2 3">
    <name type="scientific">Rosa chinensis</name>
    <name type="common">China rose</name>
    <dbReference type="NCBI Taxonomy" id="74649"/>
    <lineage>
        <taxon>Eukaryota</taxon>
        <taxon>Viridiplantae</taxon>
        <taxon>Streptophyta</taxon>
        <taxon>Embryophyta</taxon>
        <taxon>Tracheophyta</taxon>
        <taxon>Spermatophyta</taxon>
        <taxon>Magnoliopsida</taxon>
        <taxon>eudicotyledons</taxon>
        <taxon>Gunneridae</taxon>
        <taxon>Pentapetalae</taxon>
        <taxon>rosids</taxon>
        <taxon>fabids</taxon>
        <taxon>Rosales</taxon>
        <taxon>Rosaceae</taxon>
        <taxon>Rosoideae</taxon>
        <taxon>Rosoideae incertae sedis</taxon>
        <taxon>Rosa</taxon>
    </lineage>
</organism>
<accession>A0A2P6PUH5</accession>
<evidence type="ECO:0000256" key="1">
    <source>
        <dbReference type="SAM" id="Phobius"/>
    </source>
</evidence>
<keyword evidence="1" id="KW-1133">Transmembrane helix</keyword>
<dbReference type="Gramene" id="PRQ25587">
    <property type="protein sequence ID" value="PRQ25587"/>
    <property type="gene ID" value="RchiOBHm_Chr6g0285271"/>
</dbReference>
<gene>
    <name evidence="2" type="ORF">RchiOBHm_Chr6g0285271</name>
</gene>
<keyword evidence="1" id="KW-0472">Membrane</keyword>
<protein>
    <recommendedName>
        <fullName evidence="4">Transmembrane protein</fullName>
    </recommendedName>
</protein>
<dbReference type="EMBL" id="PDCK01000044">
    <property type="protein sequence ID" value="PRQ25587.1"/>
    <property type="molecule type" value="Genomic_DNA"/>
</dbReference>
<proteinExistence type="predicted"/>
<keyword evidence="3" id="KW-1185">Reference proteome</keyword>
<dbReference type="AlphaFoldDB" id="A0A2P6PUH5"/>
<evidence type="ECO:0008006" key="4">
    <source>
        <dbReference type="Google" id="ProtNLM"/>
    </source>
</evidence>
<dbReference type="Proteomes" id="UP000238479">
    <property type="component" value="Chromosome 6"/>
</dbReference>
<comment type="caution">
    <text evidence="2">The sequence shown here is derived from an EMBL/GenBank/DDBJ whole genome shotgun (WGS) entry which is preliminary data.</text>
</comment>
<evidence type="ECO:0000313" key="3">
    <source>
        <dbReference type="Proteomes" id="UP000238479"/>
    </source>
</evidence>
<name>A0A2P6PUH5_ROSCH</name>
<evidence type="ECO:0000313" key="2">
    <source>
        <dbReference type="EMBL" id="PRQ25587.1"/>
    </source>
</evidence>
<feature type="transmembrane region" description="Helical" evidence="1">
    <location>
        <begin position="44"/>
        <end position="60"/>
    </location>
</feature>
<feature type="transmembrane region" description="Helical" evidence="1">
    <location>
        <begin position="12"/>
        <end position="32"/>
    </location>
</feature>
<keyword evidence="1" id="KW-0812">Transmembrane</keyword>